<dbReference type="Pfam" id="PF11859">
    <property type="entry name" value="DUF3379"/>
    <property type="match status" value="1"/>
</dbReference>
<dbReference type="RefSeq" id="WP_169629897.1">
    <property type="nucleotide sequence ID" value="NZ_JABCMA010000944.1"/>
</dbReference>
<comment type="caution">
    <text evidence="1">The sequence shown here is derived from an EMBL/GenBank/DDBJ whole genome shotgun (WGS) entry which is preliminary data.</text>
</comment>
<feature type="non-terminal residue" evidence="1">
    <location>
        <position position="1"/>
    </location>
</feature>
<proteinExistence type="predicted"/>
<gene>
    <name evidence="1" type="ORF">HKB35_29155</name>
</gene>
<dbReference type="InterPro" id="IPR021806">
    <property type="entry name" value="DUF3379"/>
</dbReference>
<name>A0A7Y0N2P4_VIBAL</name>
<evidence type="ECO:0000313" key="1">
    <source>
        <dbReference type="EMBL" id="NMR77651.1"/>
    </source>
</evidence>
<dbReference type="EMBL" id="JABCMA010000944">
    <property type="protein sequence ID" value="NMR77651.1"/>
    <property type="molecule type" value="Genomic_DNA"/>
</dbReference>
<sequence>SVAFTAGLLVGQINWGNILVPPAQASLADTAIKHVIHEEAFVRHLDENVPSSQINAKMSPFHYQFSDNFPYHVYYLNHCGFGEANALHMVFQGVKGKVTLFITGISSQQTADFEKDGMTGIVQPVGSTSMILVGEQGEDIDAIVTKLAPMLKPM</sequence>
<protein>
    <submittedName>
        <fullName evidence="1">DUF3379 family protein</fullName>
    </submittedName>
</protein>
<reference evidence="1 2" key="1">
    <citation type="submission" date="2020-04" db="EMBL/GenBank/DDBJ databases">
        <title>Whole-genome sequencing of Vibrio spp. from China reveals different genetic environments of blaCTX-M-14 among diverse lineages.</title>
        <authorList>
            <person name="Zheng Z."/>
            <person name="Ye L."/>
            <person name="Chen S."/>
        </authorList>
    </citation>
    <scope>NUCLEOTIDE SEQUENCE [LARGE SCALE GENOMIC DNA]</scope>
    <source>
        <strain evidence="1 2">Vb1636</strain>
    </source>
</reference>
<accession>A0A7Y0N2P4</accession>
<dbReference type="Proteomes" id="UP000565155">
    <property type="component" value="Unassembled WGS sequence"/>
</dbReference>
<dbReference type="AlphaFoldDB" id="A0A7Y0N2P4"/>
<organism evidence="1 2">
    <name type="scientific">Vibrio alginolyticus</name>
    <dbReference type="NCBI Taxonomy" id="663"/>
    <lineage>
        <taxon>Bacteria</taxon>
        <taxon>Pseudomonadati</taxon>
        <taxon>Pseudomonadota</taxon>
        <taxon>Gammaproteobacteria</taxon>
        <taxon>Vibrionales</taxon>
        <taxon>Vibrionaceae</taxon>
        <taxon>Vibrio</taxon>
    </lineage>
</organism>
<evidence type="ECO:0000313" key="2">
    <source>
        <dbReference type="Proteomes" id="UP000565155"/>
    </source>
</evidence>